<sequence length="209" mass="23222">MALSSRKKFGFLDGSIPKPAAGDPHLEDWIANNHLLVGWIKLTIKPKLRSFISTREVAKDLWDIIKKHFSLKSGARLQQLRNAFATCNQNGSTVDDYFGRLTKIWDGIAECMNTKQCSCGKCECDLNTAHDNEKEILRVHDFLFGLDGTTHGVFRSQLCAITPLPNLKSIYQTIMQNETLRLNATPDVAVMGFGICGSSISSDEPCLDS</sequence>
<organism evidence="1 2">
    <name type="scientific">Microthlaspi erraticum</name>
    <dbReference type="NCBI Taxonomy" id="1685480"/>
    <lineage>
        <taxon>Eukaryota</taxon>
        <taxon>Viridiplantae</taxon>
        <taxon>Streptophyta</taxon>
        <taxon>Embryophyta</taxon>
        <taxon>Tracheophyta</taxon>
        <taxon>Spermatophyta</taxon>
        <taxon>Magnoliopsida</taxon>
        <taxon>eudicotyledons</taxon>
        <taxon>Gunneridae</taxon>
        <taxon>Pentapetalae</taxon>
        <taxon>rosids</taxon>
        <taxon>malvids</taxon>
        <taxon>Brassicales</taxon>
        <taxon>Brassicaceae</taxon>
        <taxon>Coluteocarpeae</taxon>
        <taxon>Microthlaspi</taxon>
    </lineage>
</organism>
<accession>A0A6D2HWY8</accession>
<evidence type="ECO:0000313" key="1">
    <source>
        <dbReference type="EMBL" id="CAA7017753.1"/>
    </source>
</evidence>
<comment type="caution">
    <text evidence="1">The sequence shown here is derived from an EMBL/GenBank/DDBJ whole genome shotgun (WGS) entry which is preliminary data.</text>
</comment>
<proteinExistence type="predicted"/>
<dbReference type="OrthoDB" id="1731047at2759"/>
<reference evidence="1" key="1">
    <citation type="submission" date="2020-01" db="EMBL/GenBank/DDBJ databases">
        <authorList>
            <person name="Mishra B."/>
        </authorList>
    </citation>
    <scope>NUCLEOTIDE SEQUENCE [LARGE SCALE GENOMIC DNA]</scope>
</reference>
<dbReference type="PANTHER" id="PTHR37610:SF101">
    <property type="entry name" value="(RAPE) HYPOTHETICAL PROTEIN"/>
    <property type="match status" value="1"/>
</dbReference>
<keyword evidence="2" id="KW-1185">Reference proteome</keyword>
<gene>
    <name evidence="1" type="ORF">MERR_LOCUS4988</name>
</gene>
<name>A0A6D2HWY8_9BRAS</name>
<dbReference type="Proteomes" id="UP000467841">
    <property type="component" value="Unassembled WGS sequence"/>
</dbReference>
<protein>
    <submittedName>
        <fullName evidence="1">Uncharacterized protein</fullName>
    </submittedName>
</protein>
<dbReference type="AlphaFoldDB" id="A0A6D2HWY8"/>
<evidence type="ECO:0000313" key="2">
    <source>
        <dbReference type="Proteomes" id="UP000467841"/>
    </source>
</evidence>
<dbReference type="EMBL" id="CACVBM020000333">
    <property type="protein sequence ID" value="CAA7017753.1"/>
    <property type="molecule type" value="Genomic_DNA"/>
</dbReference>
<dbReference type="PANTHER" id="PTHR37610">
    <property type="entry name" value="CCHC-TYPE DOMAIN-CONTAINING PROTEIN"/>
    <property type="match status" value="1"/>
</dbReference>